<sequence length="43" mass="4573">SGMTHANSCCGYFRHPALEKAVNYGLDKAQSVVNPSCYLEGGP</sequence>
<dbReference type="AlphaFoldDB" id="A0A6J4KTE1"/>
<dbReference type="EMBL" id="CADCTR010001836">
    <property type="protein sequence ID" value="CAA9314851.1"/>
    <property type="molecule type" value="Genomic_DNA"/>
</dbReference>
<name>A0A6J4KTE1_9CHLR</name>
<reference evidence="1" key="1">
    <citation type="submission" date="2020-02" db="EMBL/GenBank/DDBJ databases">
        <authorList>
            <person name="Meier V. D."/>
        </authorList>
    </citation>
    <scope>NUCLEOTIDE SEQUENCE</scope>
    <source>
        <strain evidence="1">AVDCRST_MAG93</strain>
    </source>
</reference>
<feature type="non-terminal residue" evidence="1">
    <location>
        <position position="1"/>
    </location>
</feature>
<gene>
    <name evidence="1" type="ORF">AVDCRST_MAG93-5447</name>
</gene>
<proteinExistence type="predicted"/>
<accession>A0A6J4KTE1</accession>
<evidence type="ECO:0000313" key="1">
    <source>
        <dbReference type="EMBL" id="CAA9314851.1"/>
    </source>
</evidence>
<organism evidence="1">
    <name type="scientific">uncultured Chloroflexia bacterium</name>
    <dbReference type="NCBI Taxonomy" id="1672391"/>
    <lineage>
        <taxon>Bacteria</taxon>
        <taxon>Bacillati</taxon>
        <taxon>Chloroflexota</taxon>
        <taxon>Chloroflexia</taxon>
        <taxon>environmental samples</taxon>
    </lineage>
</organism>
<protein>
    <submittedName>
        <fullName evidence="1">Uncharacterized protein</fullName>
    </submittedName>
</protein>